<reference evidence="1" key="1">
    <citation type="submission" date="2025-08" db="UniProtKB">
        <authorList>
            <consortium name="Ensembl"/>
        </authorList>
    </citation>
    <scope>IDENTIFICATION</scope>
</reference>
<proteinExistence type="predicted"/>
<accession>A0A669PEY1</accession>
<reference evidence="1" key="2">
    <citation type="submission" date="2025-09" db="UniProtKB">
        <authorList>
            <consortium name="Ensembl"/>
        </authorList>
    </citation>
    <scope>IDENTIFICATION</scope>
</reference>
<evidence type="ECO:0000313" key="1">
    <source>
        <dbReference type="Ensembl" id="ENSPCLP00000006529.1"/>
    </source>
</evidence>
<evidence type="ECO:0000313" key="2">
    <source>
        <dbReference type="Proteomes" id="UP000472261"/>
    </source>
</evidence>
<dbReference type="Proteomes" id="UP000472261">
    <property type="component" value="Unplaced"/>
</dbReference>
<name>A0A669PEY1_PHACC</name>
<dbReference type="OMA" id="GFMCHVT"/>
<sequence>MLIVRGLTRLEEKNSNLAEVEVDEVFGLMSHVAAKVPSHDAVPSRIVFLVKFLTAALYLLDVRCDVLLDVVLLQCLRSALHGVLLHLLRHVGVLDHCLSVTHGCGAWPWPAHGAPLAGVLPLQGLPRLFSLTAEPPGRGPVSAA</sequence>
<keyword evidence="2" id="KW-1185">Reference proteome</keyword>
<dbReference type="AlphaFoldDB" id="A0A669PEY1"/>
<dbReference type="Ensembl" id="ENSPCLT00000008949.1">
    <property type="protein sequence ID" value="ENSPCLP00000006529.1"/>
    <property type="gene ID" value="ENSPCLG00000005435.1"/>
</dbReference>
<organism evidence="1 2">
    <name type="scientific">Phasianus colchicus</name>
    <name type="common">Common pheasant</name>
    <dbReference type="NCBI Taxonomy" id="9054"/>
    <lineage>
        <taxon>Eukaryota</taxon>
        <taxon>Metazoa</taxon>
        <taxon>Chordata</taxon>
        <taxon>Craniata</taxon>
        <taxon>Vertebrata</taxon>
        <taxon>Euteleostomi</taxon>
        <taxon>Archelosauria</taxon>
        <taxon>Archosauria</taxon>
        <taxon>Dinosauria</taxon>
        <taxon>Saurischia</taxon>
        <taxon>Theropoda</taxon>
        <taxon>Coelurosauria</taxon>
        <taxon>Aves</taxon>
        <taxon>Neognathae</taxon>
        <taxon>Galloanserae</taxon>
        <taxon>Galliformes</taxon>
        <taxon>Phasianidae</taxon>
        <taxon>Phasianinae</taxon>
        <taxon>Phasianus</taxon>
    </lineage>
</organism>
<dbReference type="PANTHER" id="PTHR48424">
    <property type="entry name" value="DYNEIN LIGHT CHAIN-RELATED"/>
    <property type="match status" value="1"/>
</dbReference>
<dbReference type="PANTHER" id="PTHR48424:SF3">
    <property type="entry name" value="DYNEIN LIGHT CHAIN-RELATED"/>
    <property type="match status" value="1"/>
</dbReference>
<protein>
    <submittedName>
        <fullName evidence="1">Uncharacterized protein</fullName>
    </submittedName>
</protein>